<dbReference type="Pfam" id="PF06226">
    <property type="entry name" value="DUF1007"/>
    <property type="match status" value="1"/>
</dbReference>
<feature type="signal peptide" evidence="1">
    <location>
        <begin position="1"/>
        <end position="21"/>
    </location>
</feature>
<evidence type="ECO:0000313" key="2">
    <source>
        <dbReference type="EMBL" id="PWE57397.1"/>
    </source>
</evidence>
<dbReference type="OrthoDB" id="1679673at2"/>
<dbReference type="PIRSF" id="PIRSF008159">
    <property type="entry name" value="UCP008159_ABC"/>
    <property type="match status" value="1"/>
</dbReference>
<comment type="caution">
    <text evidence="2">The sequence shown here is derived from an EMBL/GenBank/DDBJ whole genome shotgun (WGS) entry which is preliminary data.</text>
</comment>
<evidence type="ECO:0000256" key="1">
    <source>
        <dbReference type="SAM" id="SignalP"/>
    </source>
</evidence>
<dbReference type="RefSeq" id="WP_109457502.1">
    <property type="nucleotide sequence ID" value="NZ_QFBC01000002.1"/>
</dbReference>
<proteinExistence type="predicted"/>
<accession>A0A2U2DVS5</accession>
<dbReference type="AlphaFoldDB" id="A0A2U2DVS5"/>
<name>A0A2U2DVS5_9HYPH</name>
<dbReference type="Proteomes" id="UP000245252">
    <property type="component" value="Unassembled WGS sequence"/>
</dbReference>
<keyword evidence="3" id="KW-1185">Reference proteome</keyword>
<gene>
    <name evidence="2" type="ORF">DEM27_07140</name>
</gene>
<dbReference type="EMBL" id="QFBC01000002">
    <property type="protein sequence ID" value="PWE57397.1"/>
    <property type="molecule type" value="Genomic_DNA"/>
</dbReference>
<protein>
    <submittedName>
        <fullName evidence="2">DUF1007 domain-containing protein</fullName>
    </submittedName>
</protein>
<sequence>MKRLSMIIAAPLALLAGQATAHPHIFAEARLEVVSDDSGMITELRNVWRFDEIFSSSVLMDFDKNTNLKLDPDELAEVGKTVRDSLADFNYYMSVSENGKTIPVAKPDAINVDYKDGQLLMFFSVKPSEPMPLKGKLAFGVYDPTFYTSIDFNSDEDMATVGDGMKACKRAVVRPDPDQVLADNQSTLTDAFFSDPTGTNMSKLFATRLELTC</sequence>
<reference evidence="2 3" key="1">
    <citation type="submission" date="2018-05" db="EMBL/GenBank/DDBJ databases">
        <title>The draft genome of strain NS-104.</title>
        <authorList>
            <person name="Hang P."/>
            <person name="Jiang J."/>
        </authorList>
    </citation>
    <scope>NUCLEOTIDE SEQUENCE [LARGE SCALE GENOMIC DNA]</scope>
    <source>
        <strain evidence="2 3">NS-104</strain>
    </source>
</reference>
<organism evidence="2 3">
    <name type="scientific">Metarhizobium album</name>
    <dbReference type="NCBI Taxonomy" id="2182425"/>
    <lineage>
        <taxon>Bacteria</taxon>
        <taxon>Pseudomonadati</taxon>
        <taxon>Pseudomonadota</taxon>
        <taxon>Alphaproteobacteria</taxon>
        <taxon>Hyphomicrobiales</taxon>
        <taxon>Rhizobiaceae</taxon>
        <taxon>Metarhizobium</taxon>
    </lineage>
</organism>
<evidence type="ECO:0000313" key="3">
    <source>
        <dbReference type="Proteomes" id="UP000245252"/>
    </source>
</evidence>
<feature type="chain" id="PRO_5015508767" evidence="1">
    <location>
        <begin position="22"/>
        <end position="213"/>
    </location>
</feature>
<dbReference type="InterPro" id="IPR016537">
    <property type="entry name" value="UCP008159_ABC"/>
</dbReference>
<dbReference type="InterPro" id="IPR010412">
    <property type="entry name" value="DUF1007"/>
</dbReference>
<keyword evidence="1" id="KW-0732">Signal</keyword>